<feature type="non-terminal residue" evidence="2">
    <location>
        <position position="1"/>
    </location>
</feature>
<dbReference type="RefSeq" id="XP_029223117.1">
    <property type="nucleotide sequence ID" value="XM_029376852.1"/>
</dbReference>
<dbReference type="EC" id="2.7.7.49" evidence="2"/>
<keyword evidence="3" id="KW-1185">Reference proteome</keyword>
<dbReference type="GeneID" id="40323672"/>
<dbReference type="AlphaFoldDB" id="A0A3R7R3V2"/>
<comment type="caution">
    <text evidence="2">The sequence shown here is derived from an EMBL/GenBank/DDBJ whole genome shotgun (WGS) entry which is preliminary data.</text>
</comment>
<sequence>TYSKDVKLTCGVPQGSVLGPLLFIIAIDSLSVRLNAIPNLAHGFFADDLTLICRHSDRAYIQYVLQEGLDCTSKWSEENFMEVSVEKTQYTFFGVRYANSLVLTVQGKQLRETRTPKLLGYILQPHKGAGKHVREKMDSGNRKLLQLRAIASPEWGPSKETLRAFYMALIRARVCYGIAVWWFLASPSSRDALERLQARAAHVIAGVPGNANRHDILKEARLCTIDAYATYKALEFYLQAKVRGGIHAATAERLVPSDHTVRAALKKVEGTYETVDDFHKRHYASTLRLAARPFFNVTPPGGLKADAPEAEKYKHTMVRVNRFRNADYQLWTDGSVKLDNSSGAGAILYNKTGHSVRRVSGAGILACSYRAECVAMERGLRNTL</sequence>
<reference evidence="2 3" key="1">
    <citation type="journal article" date="2018" name="BMC Genomics">
        <title>Genomic comparison of Trypanosoma conorhini and Trypanosoma rangeli to Trypanosoma cruzi strains of high and low virulence.</title>
        <authorList>
            <person name="Bradwell K.R."/>
            <person name="Koparde V.N."/>
            <person name="Matveyev A.V."/>
            <person name="Serrano M.G."/>
            <person name="Alves J.M."/>
            <person name="Parikh H."/>
            <person name="Huang B."/>
            <person name="Lee V."/>
            <person name="Espinosa-Alvarez O."/>
            <person name="Ortiz P.A."/>
            <person name="Costa-Martins A.G."/>
            <person name="Teixeira M.M."/>
            <person name="Buck G.A."/>
        </authorList>
    </citation>
    <scope>NUCLEOTIDE SEQUENCE [LARGE SCALE GENOMIC DNA]</scope>
    <source>
        <strain evidence="2 3">025E</strain>
    </source>
</reference>
<evidence type="ECO:0000259" key="1">
    <source>
        <dbReference type="PROSITE" id="PS50878"/>
    </source>
</evidence>
<dbReference type="GO" id="GO:0003964">
    <property type="term" value="F:RNA-directed DNA polymerase activity"/>
    <property type="evidence" value="ECO:0007669"/>
    <property type="project" value="UniProtKB-EC"/>
</dbReference>
<dbReference type="PROSITE" id="PS50878">
    <property type="entry name" value="RT_POL"/>
    <property type="match status" value="1"/>
</dbReference>
<evidence type="ECO:0000313" key="2">
    <source>
        <dbReference type="EMBL" id="RNE95641.1"/>
    </source>
</evidence>
<feature type="non-terminal residue" evidence="2">
    <location>
        <position position="384"/>
    </location>
</feature>
<dbReference type="Proteomes" id="UP000284403">
    <property type="component" value="Unassembled WGS sequence"/>
</dbReference>
<dbReference type="EMBL" id="MKKU01001397">
    <property type="protein sequence ID" value="RNE95641.1"/>
    <property type="molecule type" value="Genomic_DNA"/>
</dbReference>
<gene>
    <name evidence="2" type="ORF">Tco025E_10061</name>
</gene>
<dbReference type="InterPro" id="IPR000477">
    <property type="entry name" value="RT_dom"/>
</dbReference>
<organism evidence="2 3">
    <name type="scientific">Trypanosoma conorhini</name>
    <dbReference type="NCBI Taxonomy" id="83891"/>
    <lineage>
        <taxon>Eukaryota</taxon>
        <taxon>Discoba</taxon>
        <taxon>Euglenozoa</taxon>
        <taxon>Kinetoplastea</taxon>
        <taxon>Metakinetoplastina</taxon>
        <taxon>Trypanosomatida</taxon>
        <taxon>Trypanosomatidae</taxon>
        <taxon>Trypanosoma</taxon>
    </lineage>
</organism>
<proteinExistence type="predicted"/>
<dbReference type="Pfam" id="PF00078">
    <property type="entry name" value="RVT_1"/>
    <property type="match status" value="1"/>
</dbReference>
<keyword evidence="2" id="KW-0548">Nucleotidyltransferase</keyword>
<evidence type="ECO:0000313" key="3">
    <source>
        <dbReference type="Proteomes" id="UP000284403"/>
    </source>
</evidence>
<keyword evidence="2" id="KW-0808">Transferase</keyword>
<dbReference type="OrthoDB" id="251711at2759"/>
<dbReference type="GO" id="GO:0004523">
    <property type="term" value="F:RNA-DNA hybrid ribonuclease activity"/>
    <property type="evidence" value="ECO:0007669"/>
    <property type="project" value="UniProtKB-EC"/>
</dbReference>
<accession>A0A3R7R3V2</accession>
<feature type="domain" description="Reverse transcriptase" evidence="1">
    <location>
        <begin position="1"/>
        <end position="123"/>
    </location>
</feature>
<dbReference type="EC" id="3.1.26.4" evidence="2"/>
<protein>
    <submittedName>
        <fullName evidence="2">Tcoingi protein</fullName>
        <ecNumber evidence="2">2.7.7.49</ecNumber>
        <ecNumber evidence="2">3.1.26.4</ecNumber>
    </submittedName>
</protein>
<keyword evidence="2" id="KW-0378">Hydrolase</keyword>
<dbReference type="PANTHER" id="PTHR33332">
    <property type="entry name" value="REVERSE TRANSCRIPTASE DOMAIN-CONTAINING PROTEIN"/>
    <property type="match status" value="1"/>
</dbReference>
<name>A0A3R7R3V2_9TRYP</name>